<dbReference type="RefSeq" id="WP_246975058.1">
    <property type="nucleotide sequence ID" value="NZ_JAKGAN010000006.1"/>
</dbReference>
<feature type="domain" description="TonB-dependent receptor plug" evidence="15">
    <location>
        <begin position="45"/>
        <end position="155"/>
    </location>
</feature>
<gene>
    <name evidence="16" type="ORF">ACFO0U_01280</name>
</gene>
<dbReference type="CDD" id="cd01347">
    <property type="entry name" value="ligand_gated_channel"/>
    <property type="match status" value="1"/>
</dbReference>
<keyword evidence="4 10" id="KW-0812">Transmembrane</keyword>
<dbReference type="InterPro" id="IPR036942">
    <property type="entry name" value="Beta-barrel_TonB_sf"/>
</dbReference>
<dbReference type="PROSITE" id="PS52016">
    <property type="entry name" value="TONB_DEPENDENT_REC_3"/>
    <property type="match status" value="1"/>
</dbReference>
<dbReference type="PANTHER" id="PTHR30069:SF53">
    <property type="entry name" value="COLICIN I RECEPTOR-RELATED"/>
    <property type="match status" value="1"/>
</dbReference>
<keyword evidence="5 13" id="KW-0732">Signal</keyword>
<dbReference type="InterPro" id="IPR012910">
    <property type="entry name" value="Plug_dom"/>
</dbReference>
<protein>
    <submittedName>
        <fullName evidence="16">Ligand-gated channel protein</fullName>
    </submittedName>
</protein>
<keyword evidence="17" id="KW-1185">Reference proteome</keyword>
<dbReference type="Pfam" id="PF07715">
    <property type="entry name" value="Plug"/>
    <property type="match status" value="1"/>
</dbReference>
<dbReference type="InterPro" id="IPR000531">
    <property type="entry name" value="Beta-barrel_TonB"/>
</dbReference>
<feature type="chain" id="PRO_5045888533" evidence="13">
    <location>
        <begin position="25"/>
        <end position="659"/>
    </location>
</feature>
<dbReference type="InterPro" id="IPR039426">
    <property type="entry name" value="TonB-dep_rcpt-like"/>
</dbReference>
<evidence type="ECO:0000256" key="13">
    <source>
        <dbReference type="SAM" id="SignalP"/>
    </source>
</evidence>
<feature type="region of interest" description="Disordered" evidence="12">
    <location>
        <begin position="247"/>
        <end position="278"/>
    </location>
</feature>
<keyword evidence="7 11" id="KW-0798">TonB box</keyword>
<keyword evidence="8 10" id="KW-0472">Membrane</keyword>
<dbReference type="Gene3D" id="2.170.130.10">
    <property type="entry name" value="TonB-dependent receptor, plug domain"/>
    <property type="match status" value="1"/>
</dbReference>
<dbReference type="InterPro" id="IPR037066">
    <property type="entry name" value="Plug_dom_sf"/>
</dbReference>
<reference evidence="17" key="1">
    <citation type="journal article" date="2019" name="Int. J. Syst. Evol. Microbiol.">
        <title>The Global Catalogue of Microorganisms (GCM) 10K type strain sequencing project: providing services to taxonomists for standard genome sequencing and annotation.</title>
        <authorList>
            <consortium name="The Broad Institute Genomics Platform"/>
            <consortium name="The Broad Institute Genome Sequencing Center for Infectious Disease"/>
            <person name="Wu L."/>
            <person name="Ma J."/>
        </authorList>
    </citation>
    <scope>NUCLEOTIDE SEQUENCE [LARGE SCALE GENOMIC DNA]</scope>
    <source>
        <strain evidence="17">CGMCC 1.12121</strain>
    </source>
</reference>
<dbReference type="NCBIfam" id="NF010038">
    <property type="entry name" value="PRK13513.1"/>
    <property type="match status" value="1"/>
</dbReference>
<comment type="caution">
    <text evidence="16">The sequence shown here is derived from an EMBL/GenBank/DDBJ whole genome shotgun (WGS) entry which is preliminary data.</text>
</comment>
<evidence type="ECO:0000256" key="12">
    <source>
        <dbReference type="SAM" id="MobiDB-lite"/>
    </source>
</evidence>
<evidence type="ECO:0000256" key="4">
    <source>
        <dbReference type="ARBA" id="ARBA00022692"/>
    </source>
</evidence>
<feature type="region of interest" description="Disordered" evidence="12">
    <location>
        <begin position="106"/>
        <end position="126"/>
    </location>
</feature>
<sequence>MSYHIRTSALAFAVTTFGMPLAYAADDDAQLDNVVVTAAGYAQQVKDAPASISVISREQLENKSYWDVTDALQNVPGVMITGGGASQDISMRGMGSKYTLILVDGKRQGSRETRPNSDGPGIEQGWLPPLSAIERIEVIRGPMSSLYGSDALGGVVNIITRKVAKDWHGSVTAETTVQEDADSGDSNRSRFYVGGPLKENTLGLQVHGQYSHRDEDQIVDGFNERRLASGTAKLSWTPSAAHDIDVEAGYSNQKRTSNPGESIAEEGRGGPNERSEQDYDRRHYAVTHNGRWGFGATESYVQREEVDNPSRDMEYENTVFNTQSVMPLGRHILTLGGQYQDQALTDGGNEAGNLDELTRWQWALFVEDEWALTQDFSLTGGTRLNKDENYGTHWAPRLYGVWQAAPQWTVKGGVTSGYRAPDLRQASPGWGQITGGPNSAVPAVILGNADLQPEESLSHELGVVWDDQEGTQAGVTLFYTEFDDKITEQRVCDTEAGDATCTFNNEEYRFISQRFNVDKVTMQGVEATLTLPLGLDYSLTANYTYTDSEQKTGDFKGQPLNRLPEHMANATLDWEPGGPLSGWARVNYRGRTTQGLSRTSMTDEIPSYTFVDVGAAYRLSDAATLFGGVDNVFDKDVNYDVYEKVLDGRRYNAGIRVEF</sequence>
<comment type="subcellular location">
    <subcellularLocation>
        <location evidence="1 10">Cell outer membrane</location>
        <topology evidence="1 10">Multi-pass membrane protein</topology>
    </subcellularLocation>
</comment>
<evidence type="ECO:0000259" key="15">
    <source>
        <dbReference type="Pfam" id="PF07715"/>
    </source>
</evidence>
<feature type="compositionally biased region" description="Polar residues" evidence="12">
    <location>
        <begin position="250"/>
        <end position="260"/>
    </location>
</feature>
<dbReference type="EMBL" id="JBHSEU010000004">
    <property type="protein sequence ID" value="MFC4537412.1"/>
    <property type="molecule type" value="Genomic_DNA"/>
</dbReference>
<dbReference type="PANTHER" id="PTHR30069">
    <property type="entry name" value="TONB-DEPENDENT OUTER MEMBRANE RECEPTOR"/>
    <property type="match status" value="1"/>
</dbReference>
<evidence type="ECO:0000256" key="8">
    <source>
        <dbReference type="ARBA" id="ARBA00023136"/>
    </source>
</evidence>
<feature type="compositionally biased region" description="Basic and acidic residues" evidence="12">
    <location>
        <begin position="106"/>
        <end position="115"/>
    </location>
</feature>
<evidence type="ECO:0000313" key="16">
    <source>
        <dbReference type="EMBL" id="MFC4537412.1"/>
    </source>
</evidence>
<keyword evidence="3 10" id="KW-1134">Transmembrane beta strand</keyword>
<evidence type="ECO:0000313" key="17">
    <source>
        <dbReference type="Proteomes" id="UP001596030"/>
    </source>
</evidence>
<evidence type="ECO:0000256" key="7">
    <source>
        <dbReference type="ARBA" id="ARBA00023077"/>
    </source>
</evidence>
<evidence type="ECO:0000256" key="5">
    <source>
        <dbReference type="ARBA" id="ARBA00022729"/>
    </source>
</evidence>
<dbReference type="Pfam" id="PF00593">
    <property type="entry name" value="TonB_dep_Rec_b-barrel"/>
    <property type="match status" value="1"/>
</dbReference>
<keyword evidence="6" id="KW-0406">Ion transport</keyword>
<evidence type="ECO:0000259" key="14">
    <source>
        <dbReference type="Pfam" id="PF00593"/>
    </source>
</evidence>
<organism evidence="16 17">
    <name type="scientific">Chromohalobacter sarecensis</name>
    <dbReference type="NCBI Taxonomy" id="245294"/>
    <lineage>
        <taxon>Bacteria</taxon>
        <taxon>Pseudomonadati</taxon>
        <taxon>Pseudomonadota</taxon>
        <taxon>Gammaproteobacteria</taxon>
        <taxon>Oceanospirillales</taxon>
        <taxon>Halomonadaceae</taxon>
        <taxon>Chromohalobacter</taxon>
    </lineage>
</organism>
<feature type="signal peptide" evidence="13">
    <location>
        <begin position="1"/>
        <end position="24"/>
    </location>
</feature>
<feature type="compositionally biased region" description="Basic and acidic residues" evidence="12">
    <location>
        <begin position="265"/>
        <end position="278"/>
    </location>
</feature>
<comment type="similarity">
    <text evidence="10 11">Belongs to the TonB-dependent receptor family.</text>
</comment>
<keyword evidence="2 10" id="KW-0813">Transport</keyword>
<evidence type="ECO:0000256" key="1">
    <source>
        <dbReference type="ARBA" id="ARBA00004571"/>
    </source>
</evidence>
<proteinExistence type="inferred from homology"/>
<evidence type="ECO:0000256" key="6">
    <source>
        <dbReference type="ARBA" id="ARBA00023065"/>
    </source>
</evidence>
<evidence type="ECO:0000256" key="10">
    <source>
        <dbReference type="PROSITE-ProRule" id="PRU01360"/>
    </source>
</evidence>
<evidence type="ECO:0000256" key="9">
    <source>
        <dbReference type="ARBA" id="ARBA00023237"/>
    </source>
</evidence>
<evidence type="ECO:0000256" key="11">
    <source>
        <dbReference type="RuleBase" id="RU003357"/>
    </source>
</evidence>
<keyword evidence="9 10" id="KW-0998">Cell outer membrane</keyword>
<accession>A0ABV9CXG7</accession>
<feature type="domain" description="TonB-dependent receptor-like beta-barrel" evidence="14">
    <location>
        <begin position="220"/>
        <end position="632"/>
    </location>
</feature>
<dbReference type="SUPFAM" id="SSF56935">
    <property type="entry name" value="Porins"/>
    <property type="match status" value="1"/>
</dbReference>
<evidence type="ECO:0000256" key="2">
    <source>
        <dbReference type="ARBA" id="ARBA00022448"/>
    </source>
</evidence>
<name>A0ABV9CXG7_9GAMM</name>
<dbReference type="Proteomes" id="UP001596030">
    <property type="component" value="Unassembled WGS sequence"/>
</dbReference>
<evidence type="ECO:0000256" key="3">
    <source>
        <dbReference type="ARBA" id="ARBA00022452"/>
    </source>
</evidence>
<dbReference type="Gene3D" id="2.40.170.20">
    <property type="entry name" value="TonB-dependent receptor, beta-barrel domain"/>
    <property type="match status" value="1"/>
</dbReference>